<keyword evidence="2" id="KW-0812">Transmembrane</keyword>
<evidence type="ECO:0000256" key="2">
    <source>
        <dbReference type="SAM" id="Phobius"/>
    </source>
</evidence>
<sequence length="171" mass="18805">MATTNNLPNGRDIQNIPSYNIRYDVQGKNNNNMDYEDDGYACQVLSKIAIAVIVIIFIILIIVAITSKSMPTIYVVAPPTAKNRNNMNGNSDIVDGSNTIAAAAADDDDDDGGSGSYDDDNNDGSNNKIQKINKNKIRKRRQTRKNPIDNFNINDDTNNRHGDNIDGSINQ</sequence>
<protein>
    <submittedName>
        <fullName evidence="3">Uncharacterized protein</fullName>
    </submittedName>
</protein>
<accession>A0A2H4UXB7</accession>
<dbReference type="EMBL" id="MF966379">
    <property type="protein sequence ID" value="ATZ81554.1"/>
    <property type="molecule type" value="Genomic_DNA"/>
</dbReference>
<proteinExistence type="predicted"/>
<gene>
    <name evidence="3" type="ORF">DiNV_CH01M_ORF107</name>
</gene>
<feature type="compositionally biased region" description="Basic residues" evidence="1">
    <location>
        <begin position="131"/>
        <end position="144"/>
    </location>
</feature>
<feature type="region of interest" description="Disordered" evidence="1">
    <location>
        <begin position="103"/>
        <end position="171"/>
    </location>
</feature>
<evidence type="ECO:0000256" key="1">
    <source>
        <dbReference type="SAM" id="MobiDB-lite"/>
    </source>
</evidence>
<reference evidence="3" key="1">
    <citation type="journal article" date="2018" name="Infect. Genet. Evol.">
        <title>The dynamic evolution of Drosophila innubila Nudivirus.</title>
        <authorList>
            <person name="Hill T."/>
            <person name="Unckless R.L."/>
        </authorList>
    </citation>
    <scope>NUCLEOTIDE SEQUENCE [LARGE SCALE GENOMIC DNA]</scope>
    <source>
        <strain evidence="3">DiNV_CH01M</strain>
    </source>
</reference>
<evidence type="ECO:0000313" key="3">
    <source>
        <dbReference type="EMBL" id="ATZ81554.1"/>
    </source>
</evidence>
<evidence type="ECO:0000313" key="4">
    <source>
        <dbReference type="Proteomes" id="UP000290195"/>
    </source>
</evidence>
<keyword evidence="4" id="KW-1185">Reference proteome</keyword>
<feature type="compositionally biased region" description="Acidic residues" evidence="1">
    <location>
        <begin position="105"/>
        <end position="122"/>
    </location>
</feature>
<name>A0A2H4UXB7_9VIRU</name>
<keyword evidence="2" id="KW-0472">Membrane</keyword>
<feature type="transmembrane region" description="Helical" evidence="2">
    <location>
        <begin position="44"/>
        <end position="65"/>
    </location>
</feature>
<dbReference type="Proteomes" id="UP000290195">
    <property type="component" value="Segment"/>
</dbReference>
<keyword evidence="2" id="KW-1133">Transmembrane helix</keyword>
<organism evidence="3">
    <name type="scientific">Drosophila innubila nudivirus</name>
    <dbReference type="NCBI Taxonomy" id="2057187"/>
    <lineage>
        <taxon>Viruses</taxon>
        <taxon>Viruses incertae sedis</taxon>
        <taxon>Naldaviricetes</taxon>
        <taxon>Lefavirales</taxon>
        <taxon>Nudiviridae</taxon>
        <taxon>Alphanudivirus</taxon>
        <taxon>Alphanudivirus droinnubilae</taxon>
    </lineage>
</organism>